<gene>
    <name evidence="3" type="ORF">B0T23DRAFT_391</name>
</gene>
<evidence type="ECO:0000256" key="1">
    <source>
        <dbReference type="SAM" id="MobiDB-lite"/>
    </source>
</evidence>
<evidence type="ECO:0000313" key="4">
    <source>
        <dbReference type="Proteomes" id="UP001285908"/>
    </source>
</evidence>
<proteinExistence type="predicted"/>
<dbReference type="Proteomes" id="UP001285908">
    <property type="component" value="Unassembled WGS sequence"/>
</dbReference>
<keyword evidence="2" id="KW-0812">Transmembrane</keyword>
<dbReference type="GeneID" id="87875532"/>
<accession>A0AAJ0IE92</accession>
<keyword evidence="2" id="KW-1133">Transmembrane helix</keyword>
<dbReference type="EMBL" id="JAULSX010000001">
    <property type="protein sequence ID" value="KAK3498752.1"/>
    <property type="molecule type" value="Genomic_DNA"/>
</dbReference>
<dbReference type="RefSeq" id="XP_062696385.1">
    <property type="nucleotide sequence ID" value="XM_062837910.1"/>
</dbReference>
<sequence>MPSLPLSSLSEVLSPRSSPASGHTSTTTTASNNDDPYYIPATTLDGVNPLGWIMIGLLTFCFVMSFLLGQCLLRGQPTSREKERMRHLMGVPDDFEEVGWRR</sequence>
<name>A0AAJ0IE92_9PEZI</name>
<reference evidence="3 4" key="1">
    <citation type="journal article" date="2023" name="Mol. Phylogenet. Evol.">
        <title>Genome-scale phylogeny and comparative genomics of the fungal order Sordariales.</title>
        <authorList>
            <person name="Hensen N."/>
            <person name="Bonometti L."/>
            <person name="Westerberg I."/>
            <person name="Brannstrom I.O."/>
            <person name="Guillou S."/>
            <person name="Cros-Aarteil S."/>
            <person name="Calhoun S."/>
            <person name="Haridas S."/>
            <person name="Kuo A."/>
            <person name="Mondo S."/>
            <person name="Pangilinan J."/>
            <person name="Riley R."/>
            <person name="LaButti K."/>
            <person name="Andreopoulos B."/>
            <person name="Lipzen A."/>
            <person name="Chen C."/>
            <person name="Yan M."/>
            <person name="Daum C."/>
            <person name="Ng V."/>
            <person name="Clum A."/>
            <person name="Steindorff A."/>
            <person name="Ohm R.A."/>
            <person name="Martin F."/>
            <person name="Silar P."/>
            <person name="Natvig D.O."/>
            <person name="Lalanne C."/>
            <person name="Gautier V."/>
            <person name="Ament-Velasquez S.L."/>
            <person name="Kruys A."/>
            <person name="Hutchinson M.I."/>
            <person name="Powell A.J."/>
            <person name="Barry K."/>
            <person name="Miller A.N."/>
            <person name="Grigoriev I.V."/>
            <person name="Debuchy R."/>
            <person name="Gladieux P."/>
            <person name="Hiltunen Thoren M."/>
            <person name="Johannesson H."/>
        </authorList>
    </citation>
    <scope>NUCLEOTIDE SEQUENCE [LARGE SCALE GENOMIC DNA]</scope>
    <source>
        <strain evidence="3 4">FGSC 10403</strain>
    </source>
</reference>
<protein>
    <submittedName>
        <fullName evidence="3">Uncharacterized protein</fullName>
    </submittedName>
</protein>
<feature type="transmembrane region" description="Helical" evidence="2">
    <location>
        <begin position="50"/>
        <end position="73"/>
    </location>
</feature>
<organism evidence="3 4">
    <name type="scientific">Neurospora hispaniola</name>
    <dbReference type="NCBI Taxonomy" id="588809"/>
    <lineage>
        <taxon>Eukaryota</taxon>
        <taxon>Fungi</taxon>
        <taxon>Dikarya</taxon>
        <taxon>Ascomycota</taxon>
        <taxon>Pezizomycotina</taxon>
        <taxon>Sordariomycetes</taxon>
        <taxon>Sordariomycetidae</taxon>
        <taxon>Sordariales</taxon>
        <taxon>Sordariaceae</taxon>
        <taxon>Neurospora</taxon>
    </lineage>
</organism>
<evidence type="ECO:0000256" key="2">
    <source>
        <dbReference type="SAM" id="Phobius"/>
    </source>
</evidence>
<keyword evidence="4" id="KW-1185">Reference proteome</keyword>
<evidence type="ECO:0000313" key="3">
    <source>
        <dbReference type="EMBL" id="KAK3498752.1"/>
    </source>
</evidence>
<comment type="caution">
    <text evidence="3">The sequence shown here is derived from an EMBL/GenBank/DDBJ whole genome shotgun (WGS) entry which is preliminary data.</text>
</comment>
<feature type="region of interest" description="Disordered" evidence="1">
    <location>
        <begin position="1"/>
        <end position="38"/>
    </location>
</feature>
<dbReference type="AlphaFoldDB" id="A0AAJ0IE92"/>
<feature type="compositionally biased region" description="Low complexity" evidence="1">
    <location>
        <begin position="1"/>
        <end position="31"/>
    </location>
</feature>
<keyword evidence="2" id="KW-0472">Membrane</keyword>